<dbReference type="InterPro" id="IPR011335">
    <property type="entry name" value="Restrct_endonuc-II-like"/>
</dbReference>
<sequence>MSNNKDKDTTSKESSTTAMPFKLPSRAELEERRKQLDTNKPAIHFKPKGIAAAVIDNKRLDTNATNSATPHSSSSSTSTSLTHTTITSINSNQPRSSSSATTTTTPAIVSSRQHYQQQQQQSHNKASKAAAEDDDFGFGDDLGDVNFNDDLFDDIDRPQTLTPPSTLSSLASTQSSTSTPVSTSTQASTQSSTSTLTSATAGAKTPVAPPIFQPRSKATLVVSSSQRGNPLLQFIRNVPYEYGEVVPDFVVGSTSCVLFLSIRYHRLHPEYIFNRIASLANQFVLRVLLVLVDVDTHQHAIRELTRVAMVNDLTLVCAWSNEEAARYIETYKAYENKAPDAIKERVEKDYLSKLTDGLTQIPSINKTDIITLSSTFGSLKNIMDASADELGLLPGFGERKVKRLLEAFDQPFAIDPKKRRHKRP</sequence>
<dbReference type="Pfam" id="PF03834">
    <property type="entry name" value="Rad10"/>
    <property type="match status" value="1"/>
</dbReference>
<dbReference type="GO" id="GO:0000110">
    <property type="term" value="C:nucleotide-excision repair factor 1 complex"/>
    <property type="evidence" value="ECO:0007669"/>
    <property type="project" value="TreeGrafter"/>
</dbReference>
<dbReference type="GO" id="GO:0004519">
    <property type="term" value="F:endonuclease activity"/>
    <property type="evidence" value="ECO:0007669"/>
    <property type="project" value="UniProtKB-KW"/>
</dbReference>
<feature type="compositionally biased region" description="Low complexity" evidence="8">
    <location>
        <begin position="62"/>
        <end position="105"/>
    </location>
</feature>
<feature type="region of interest" description="Disordered" evidence="8">
    <location>
        <begin position="1"/>
        <end position="44"/>
    </location>
</feature>
<evidence type="ECO:0000256" key="6">
    <source>
        <dbReference type="ARBA" id="ARBA00023242"/>
    </source>
</evidence>
<dbReference type="Gene3D" id="1.10.150.20">
    <property type="entry name" value="5' to 3' exonuclease, C-terminal subdomain"/>
    <property type="match status" value="1"/>
</dbReference>
<keyword evidence="5" id="KW-0234">DNA repair</keyword>
<comment type="subcellular location">
    <subcellularLocation>
        <location evidence="1">Nucleus</location>
    </subcellularLocation>
</comment>
<dbReference type="GO" id="GO:0003697">
    <property type="term" value="F:single-stranded DNA binding"/>
    <property type="evidence" value="ECO:0007669"/>
    <property type="project" value="TreeGrafter"/>
</dbReference>
<dbReference type="InterPro" id="IPR004579">
    <property type="entry name" value="ERCC1/RAD10/SWI10"/>
</dbReference>
<organism evidence="10 11">
    <name type="scientific">Mortierella hygrophila</name>
    <dbReference type="NCBI Taxonomy" id="979708"/>
    <lineage>
        <taxon>Eukaryota</taxon>
        <taxon>Fungi</taxon>
        <taxon>Fungi incertae sedis</taxon>
        <taxon>Mucoromycota</taxon>
        <taxon>Mortierellomycotina</taxon>
        <taxon>Mortierellomycetes</taxon>
        <taxon>Mortierellales</taxon>
        <taxon>Mortierellaceae</taxon>
        <taxon>Mortierella</taxon>
    </lineage>
</organism>
<feature type="compositionally biased region" description="Acidic residues" evidence="8">
    <location>
        <begin position="132"/>
        <end position="143"/>
    </location>
</feature>
<evidence type="ECO:0000256" key="7">
    <source>
        <dbReference type="ARBA" id="ARBA00071993"/>
    </source>
</evidence>
<dbReference type="NCBIfam" id="TIGR00597">
    <property type="entry name" value="rad10"/>
    <property type="match status" value="1"/>
</dbReference>
<keyword evidence="10" id="KW-0540">Nuclease</keyword>
<protein>
    <recommendedName>
        <fullName evidence="7">DNA excision repair protein ERCC-1</fullName>
    </recommendedName>
</protein>
<dbReference type="PANTHER" id="PTHR12749:SF0">
    <property type="entry name" value="DNA EXCISION REPAIR PROTEIN ERCC-1"/>
    <property type="match status" value="1"/>
</dbReference>
<dbReference type="Proteomes" id="UP000723463">
    <property type="component" value="Unassembled WGS sequence"/>
</dbReference>
<evidence type="ECO:0000256" key="1">
    <source>
        <dbReference type="ARBA" id="ARBA00004123"/>
    </source>
</evidence>
<keyword evidence="10" id="KW-0378">Hydrolase</keyword>
<dbReference type="GO" id="GO:0003684">
    <property type="term" value="F:damaged DNA binding"/>
    <property type="evidence" value="ECO:0007669"/>
    <property type="project" value="InterPro"/>
</dbReference>
<proteinExistence type="inferred from homology"/>
<gene>
    <name evidence="10" type="primary">RAD10</name>
    <name evidence="10" type="ORF">EC957_008664</name>
</gene>
<evidence type="ECO:0000256" key="2">
    <source>
        <dbReference type="ARBA" id="ARBA00008283"/>
    </source>
</evidence>
<dbReference type="FunFam" id="3.40.50.10130:FF:000001">
    <property type="entry name" value="DNA excision repair protein ERCC-1"/>
    <property type="match status" value="1"/>
</dbReference>
<dbReference type="InterPro" id="IPR047260">
    <property type="entry name" value="ERCC1-like_central_dom"/>
</dbReference>
<feature type="domain" description="ERCC1-like central" evidence="9">
    <location>
        <begin position="220"/>
        <end position="332"/>
    </location>
</feature>
<dbReference type="Pfam" id="PF14520">
    <property type="entry name" value="HHH_5"/>
    <property type="match status" value="1"/>
</dbReference>
<evidence type="ECO:0000259" key="9">
    <source>
        <dbReference type="Pfam" id="PF03834"/>
    </source>
</evidence>
<dbReference type="CDD" id="cd22325">
    <property type="entry name" value="ERCC1_C-like"/>
    <property type="match status" value="1"/>
</dbReference>
<dbReference type="FunFam" id="1.10.150.20:FF:000017">
    <property type="entry name" value="DNA excision repair protein ERCC-1"/>
    <property type="match status" value="1"/>
</dbReference>
<dbReference type="PANTHER" id="PTHR12749">
    <property type="entry name" value="EXCISION REPAIR CROSS-COMPLEMENTING 1 ERCC1"/>
    <property type="match status" value="1"/>
</dbReference>
<feature type="compositionally biased region" description="Polar residues" evidence="8">
    <location>
        <begin position="106"/>
        <end position="115"/>
    </location>
</feature>
<comment type="caution">
    <text evidence="10">The sequence shown here is derived from an EMBL/GenBank/DDBJ whole genome shotgun (WGS) entry which is preliminary data.</text>
</comment>
<feature type="region of interest" description="Disordered" evidence="8">
    <location>
        <begin position="62"/>
        <end position="211"/>
    </location>
</feature>
<dbReference type="GO" id="GO:0006289">
    <property type="term" value="P:nucleotide-excision repair"/>
    <property type="evidence" value="ECO:0007669"/>
    <property type="project" value="UniProtKB-ARBA"/>
</dbReference>
<feature type="compositionally biased region" description="Basic and acidic residues" evidence="8">
    <location>
        <begin position="25"/>
        <end position="37"/>
    </location>
</feature>
<dbReference type="GO" id="GO:0070914">
    <property type="term" value="P:UV-damage excision repair"/>
    <property type="evidence" value="ECO:0007669"/>
    <property type="project" value="TreeGrafter"/>
</dbReference>
<keyword evidence="11" id="KW-1185">Reference proteome</keyword>
<dbReference type="Gene3D" id="3.40.50.10130">
    <property type="match status" value="1"/>
</dbReference>
<dbReference type="InterPro" id="IPR010994">
    <property type="entry name" value="RuvA_2-like"/>
</dbReference>
<dbReference type="GO" id="GO:0070522">
    <property type="term" value="C:ERCC4-ERCC1 complex"/>
    <property type="evidence" value="ECO:0007669"/>
    <property type="project" value="TreeGrafter"/>
</dbReference>
<keyword evidence="6" id="KW-0539">Nucleus</keyword>
<feature type="compositionally biased region" description="Low complexity" evidence="8">
    <location>
        <begin position="158"/>
        <end position="205"/>
    </location>
</feature>
<keyword evidence="10" id="KW-0255">Endonuclease</keyword>
<evidence type="ECO:0000256" key="4">
    <source>
        <dbReference type="ARBA" id="ARBA00023125"/>
    </source>
</evidence>
<comment type="similarity">
    <text evidence="2">Belongs to the ERCC1/RAD10/SWI10 family.</text>
</comment>
<feature type="compositionally biased region" description="Basic and acidic residues" evidence="8">
    <location>
        <begin position="1"/>
        <end position="11"/>
    </location>
</feature>
<keyword evidence="4" id="KW-0238">DNA-binding</keyword>
<evidence type="ECO:0000313" key="11">
    <source>
        <dbReference type="Proteomes" id="UP000723463"/>
    </source>
</evidence>
<accession>A0A9P6K5H8</accession>
<dbReference type="AlphaFoldDB" id="A0A9P6K5H8"/>
<keyword evidence="3" id="KW-0227">DNA damage</keyword>
<evidence type="ECO:0000313" key="10">
    <source>
        <dbReference type="EMBL" id="KAF9547315.1"/>
    </source>
</evidence>
<dbReference type="SUPFAM" id="SSF52980">
    <property type="entry name" value="Restriction endonuclease-like"/>
    <property type="match status" value="1"/>
</dbReference>
<dbReference type="GO" id="GO:0006312">
    <property type="term" value="P:mitotic recombination"/>
    <property type="evidence" value="ECO:0007669"/>
    <property type="project" value="TreeGrafter"/>
</dbReference>
<evidence type="ECO:0000256" key="8">
    <source>
        <dbReference type="SAM" id="MobiDB-lite"/>
    </source>
</evidence>
<name>A0A9P6K5H8_9FUNG</name>
<dbReference type="GO" id="GO:0006302">
    <property type="term" value="P:double-strand break repair"/>
    <property type="evidence" value="ECO:0007669"/>
    <property type="project" value="UniProtKB-ARBA"/>
</dbReference>
<dbReference type="EMBL" id="JAAAXW010000044">
    <property type="protein sequence ID" value="KAF9547315.1"/>
    <property type="molecule type" value="Genomic_DNA"/>
</dbReference>
<evidence type="ECO:0000256" key="3">
    <source>
        <dbReference type="ARBA" id="ARBA00022763"/>
    </source>
</evidence>
<evidence type="ECO:0000256" key="5">
    <source>
        <dbReference type="ARBA" id="ARBA00023204"/>
    </source>
</evidence>
<reference evidence="10" key="1">
    <citation type="journal article" date="2020" name="Fungal Divers.">
        <title>Resolving the Mortierellaceae phylogeny through synthesis of multi-gene phylogenetics and phylogenomics.</title>
        <authorList>
            <person name="Vandepol N."/>
            <person name="Liber J."/>
            <person name="Desiro A."/>
            <person name="Na H."/>
            <person name="Kennedy M."/>
            <person name="Barry K."/>
            <person name="Grigoriev I.V."/>
            <person name="Miller A.N."/>
            <person name="O'Donnell K."/>
            <person name="Stajich J.E."/>
            <person name="Bonito G."/>
        </authorList>
    </citation>
    <scope>NUCLEOTIDE SEQUENCE</scope>
    <source>
        <strain evidence="10">NRRL 2591</strain>
    </source>
</reference>
<dbReference type="SUPFAM" id="SSF47781">
    <property type="entry name" value="RuvA domain 2-like"/>
    <property type="match status" value="1"/>
</dbReference>